<evidence type="ECO:0000256" key="6">
    <source>
        <dbReference type="SAM" id="MobiDB-lite"/>
    </source>
</evidence>
<dbReference type="GO" id="GO:0005634">
    <property type="term" value="C:nucleus"/>
    <property type="evidence" value="ECO:0007669"/>
    <property type="project" value="UniProtKB-SubCell"/>
</dbReference>
<dbReference type="InterPro" id="IPR016024">
    <property type="entry name" value="ARM-type_fold"/>
</dbReference>
<dbReference type="PANTHER" id="PTHR15651:SF7">
    <property type="entry name" value="ARMADILLO REPEAT-CONTAINING PROTEIN 8"/>
    <property type="match status" value="1"/>
</dbReference>
<evidence type="ECO:0000256" key="5">
    <source>
        <dbReference type="ARBA" id="ARBA00023242"/>
    </source>
</evidence>
<feature type="region of interest" description="Disordered" evidence="6">
    <location>
        <begin position="813"/>
        <end position="833"/>
    </location>
</feature>
<dbReference type="Gene3D" id="1.25.10.10">
    <property type="entry name" value="Leucine-rich Repeat Variant"/>
    <property type="match status" value="1"/>
</dbReference>
<keyword evidence="5" id="KW-0539">Nucleus</keyword>
<proteinExistence type="predicted"/>
<dbReference type="InterPro" id="IPR011989">
    <property type="entry name" value="ARM-like"/>
</dbReference>
<gene>
    <name evidence="7" type="ORF">AW171_hschr42571</name>
</gene>
<dbReference type="GeneID" id="28723924"/>
<dbReference type="OrthoDB" id="5559898at2759"/>
<evidence type="ECO:0000256" key="3">
    <source>
        <dbReference type="ARBA" id="ARBA00022490"/>
    </source>
</evidence>
<evidence type="ECO:0000256" key="4">
    <source>
        <dbReference type="ARBA" id="ARBA00022737"/>
    </source>
</evidence>
<evidence type="ECO:0000313" key="8">
    <source>
        <dbReference type="Proteomes" id="UP000243052"/>
    </source>
</evidence>
<protein>
    <submittedName>
        <fullName evidence="7">HDL076Cp</fullName>
    </submittedName>
</protein>
<reference evidence="7 8" key="1">
    <citation type="submission" date="2016-01" db="EMBL/GenBank/DDBJ databases">
        <title>Genome sequence of the yeast Holleya sinecauda.</title>
        <authorList>
            <person name="Dietrich F.S."/>
        </authorList>
    </citation>
    <scope>NUCLEOTIDE SEQUENCE [LARGE SCALE GENOMIC DNA]</scope>
    <source>
        <strain evidence="7 8">ATCC 58844</strain>
    </source>
</reference>
<dbReference type="EMBL" id="CP014244">
    <property type="protein sequence ID" value="AMD20668.1"/>
    <property type="molecule type" value="Genomic_DNA"/>
</dbReference>
<keyword evidence="8" id="KW-1185">Reference proteome</keyword>
<dbReference type="Proteomes" id="UP000243052">
    <property type="component" value="Chromosome iv"/>
</dbReference>
<organism evidence="7 8">
    <name type="scientific">Eremothecium sinecaudum</name>
    <dbReference type="NCBI Taxonomy" id="45286"/>
    <lineage>
        <taxon>Eukaryota</taxon>
        <taxon>Fungi</taxon>
        <taxon>Dikarya</taxon>
        <taxon>Ascomycota</taxon>
        <taxon>Saccharomycotina</taxon>
        <taxon>Saccharomycetes</taxon>
        <taxon>Saccharomycetales</taxon>
        <taxon>Saccharomycetaceae</taxon>
        <taxon>Eremothecium</taxon>
    </lineage>
</organism>
<feature type="compositionally biased region" description="Acidic residues" evidence="6">
    <location>
        <begin position="822"/>
        <end position="833"/>
    </location>
</feature>
<dbReference type="GO" id="GO:0005737">
    <property type="term" value="C:cytoplasm"/>
    <property type="evidence" value="ECO:0007669"/>
    <property type="project" value="UniProtKB-SubCell"/>
</dbReference>
<accession>A0A109UZ79</accession>
<dbReference type="InterPro" id="IPR038739">
    <property type="entry name" value="ARMC8/Vid28"/>
</dbReference>
<sequence>MADCIDKNISHQYADIDLTFVCNLKNRMVGDQICKLQIFHKDAKLIYKLIGIDYSDTKLKLESLDLLLSLMNLDPDIRNQLDFHYADTVAKILQSIELNEDCPIELCYKTAKLVNLCLNNCDIHYKTDSIDVHGSVPECFGKLLSSYLSESRPMCSDERSVLWASTIFELSILVLKCGHEDRLPPDVVESLETLLLSIVETYIPQLDCKYVIQLSIPHKAHQEPFQPTSNKGLYPNEPLPFTSAPNGVEIYNPLDEALFWLTVVLYVETFKVNPTRSNLWLNTSFTIFIASLLKSNNINLRSCAVYFLSTPYFFNPKNKLPMQPLQLWLPTLINLVNYSDVPWWLSPIDTITKLISYFNSQNPLNNEVIEFLYRTNILHGLITVFVKCLSLDYQTAASLATITSYLKLFSQVTSNDEKCRLLLLEDGRLMQHLEHALQTHLDLLSMFLLNTEKMQLSLSPEDSMPPFYTSKLTLQWVTLLKSFSRSVNSLRTRLRRTLLGDQLLQLAETIYTLLKRASFASDELLTAEMEILAMVFAVISNFAMEFSNLQVYMVKHGVLQMAHDILVDPIFNDQAICNEEYELYKQRFPPANIGAVKVNVLWMLKHLIYNSSTEDKLDLLKVIPMDTILEYINDKNSAVQEQCFQLLRNLTCNSRKVINMLLYHFVDKQSQVNCEDTELSKYVMRSTYLFEFLTHKLRTLDPKNSHQMGTIVSIIHIIVNFTVINESKRHMVIEQEELLEIVKTILSESRENCSRYCNNEEAKLGCIWMLTNLIWNSSFSSYTHSAPIEYTPTAPTSDSSIRHPSDLRSARLEATTGASFSDDSEDNADADDEGVDVDDAEFVRFPVSSPNARNPALTRYRRLEKIGFYELIHERTFDEFLNVRERARTLLFHMDMLRKGGSNT</sequence>
<dbReference type="STRING" id="45286.A0A109UZ79"/>
<evidence type="ECO:0000256" key="1">
    <source>
        <dbReference type="ARBA" id="ARBA00004123"/>
    </source>
</evidence>
<dbReference type="GO" id="GO:0034657">
    <property type="term" value="C:GID complex"/>
    <property type="evidence" value="ECO:0007669"/>
    <property type="project" value="TreeGrafter"/>
</dbReference>
<evidence type="ECO:0000313" key="7">
    <source>
        <dbReference type="EMBL" id="AMD20668.1"/>
    </source>
</evidence>
<evidence type="ECO:0000256" key="2">
    <source>
        <dbReference type="ARBA" id="ARBA00004496"/>
    </source>
</evidence>
<dbReference type="AlphaFoldDB" id="A0A109UZ79"/>
<dbReference type="GO" id="GO:0043161">
    <property type="term" value="P:proteasome-mediated ubiquitin-dependent protein catabolic process"/>
    <property type="evidence" value="ECO:0007669"/>
    <property type="project" value="TreeGrafter"/>
</dbReference>
<keyword evidence="4" id="KW-0677">Repeat</keyword>
<dbReference type="PANTHER" id="PTHR15651">
    <property type="entry name" value="ARMADILLO REPEAT-CONTAINING PROTEIN 8"/>
    <property type="match status" value="1"/>
</dbReference>
<dbReference type="RefSeq" id="XP_017987664.1">
    <property type="nucleotide sequence ID" value="XM_018131758.1"/>
</dbReference>
<keyword evidence="3" id="KW-0963">Cytoplasm</keyword>
<dbReference type="SUPFAM" id="SSF48371">
    <property type="entry name" value="ARM repeat"/>
    <property type="match status" value="1"/>
</dbReference>
<comment type="subcellular location">
    <subcellularLocation>
        <location evidence="2">Cytoplasm</location>
    </subcellularLocation>
    <subcellularLocation>
        <location evidence="1">Nucleus</location>
    </subcellularLocation>
</comment>
<name>A0A109UZ79_9SACH</name>